<dbReference type="SMART" id="SM00116">
    <property type="entry name" value="CBS"/>
    <property type="match status" value="2"/>
</dbReference>
<feature type="domain" description="CBS" evidence="4">
    <location>
        <begin position="8"/>
        <end position="64"/>
    </location>
</feature>
<dbReference type="InterPro" id="IPR051257">
    <property type="entry name" value="Diverse_CBS-Domain"/>
</dbReference>
<dbReference type="Gene3D" id="3.10.580.10">
    <property type="entry name" value="CBS-domain"/>
    <property type="match status" value="1"/>
</dbReference>
<dbReference type="InterPro" id="IPR007055">
    <property type="entry name" value="BON_dom"/>
</dbReference>
<dbReference type="PIRSF" id="PIRSF036990">
    <property type="entry name" value="UCP036990_CBS_BON"/>
    <property type="match status" value="1"/>
</dbReference>
<dbReference type="InterPro" id="IPR046342">
    <property type="entry name" value="CBS_dom_sf"/>
</dbReference>
<dbReference type="SMART" id="SM00749">
    <property type="entry name" value="BON"/>
    <property type="match status" value="1"/>
</dbReference>
<dbReference type="InterPro" id="IPR000644">
    <property type="entry name" value="CBS_dom"/>
</dbReference>
<dbReference type="PANTHER" id="PTHR43080:SF26">
    <property type="entry name" value="REGULATORY PROTEIN"/>
    <property type="match status" value="1"/>
</dbReference>
<dbReference type="Pfam" id="PF04972">
    <property type="entry name" value="BON"/>
    <property type="match status" value="1"/>
</dbReference>
<gene>
    <name evidence="5" type="ORF">GGR16_001145</name>
</gene>
<dbReference type="InterPro" id="IPR017080">
    <property type="entry name" value="UCP036990_CBS_BON"/>
</dbReference>
<dbReference type="CDD" id="cd04586">
    <property type="entry name" value="CBS_pair_BON_assoc"/>
    <property type="match status" value="1"/>
</dbReference>
<dbReference type="PROSITE" id="PS50914">
    <property type="entry name" value="BON"/>
    <property type="match status" value="1"/>
</dbReference>
<feature type="domain" description="BON" evidence="3">
    <location>
        <begin position="157"/>
        <end position="225"/>
    </location>
</feature>
<dbReference type="PANTHER" id="PTHR43080">
    <property type="entry name" value="CBS DOMAIN-CONTAINING PROTEIN CBSX3, MITOCHONDRIAL"/>
    <property type="match status" value="1"/>
</dbReference>
<accession>A0A840BXU7</accession>
<proteinExistence type="predicted"/>
<evidence type="ECO:0000256" key="2">
    <source>
        <dbReference type="PROSITE-ProRule" id="PRU00703"/>
    </source>
</evidence>
<keyword evidence="6" id="KW-1185">Reference proteome</keyword>
<dbReference type="Gene3D" id="3.30.1340.30">
    <property type="match status" value="1"/>
</dbReference>
<comment type="caution">
    <text evidence="5">The sequence shown here is derived from an EMBL/GenBank/DDBJ whole genome shotgun (WGS) entry which is preliminary data.</text>
</comment>
<dbReference type="Proteomes" id="UP000577362">
    <property type="component" value="Unassembled WGS sequence"/>
</dbReference>
<evidence type="ECO:0000259" key="4">
    <source>
        <dbReference type="PROSITE" id="PS51371"/>
    </source>
</evidence>
<feature type="domain" description="CBS" evidence="4">
    <location>
        <begin position="95"/>
        <end position="151"/>
    </location>
</feature>
<organism evidence="5 6">
    <name type="scientific">Chelatococcus caeni</name>
    <dbReference type="NCBI Taxonomy" id="1348468"/>
    <lineage>
        <taxon>Bacteria</taxon>
        <taxon>Pseudomonadati</taxon>
        <taxon>Pseudomonadota</taxon>
        <taxon>Alphaproteobacteria</taxon>
        <taxon>Hyphomicrobiales</taxon>
        <taxon>Chelatococcaceae</taxon>
        <taxon>Chelatococcus</taxon>
    </lineage>
</organism>
<sequence>MMKVGDIMTLGAATVRPDTPLLEAAQLMLHHGISGVPVVDADGRLVGMVTERDLLRRAETGTEHRRPRWLTFLMDPAARAEDYVRSHGRKVSDVMSHDPESVAPDAPLTDAVELMERRGFKRLPIVRDGKVIGIVSRANFLRVLARRLEDAAEATAEDMDIRRRILDEVDRQGWVSNSSLDVVVNAGKVELDGTVDDERVRDAVRVLAENEPGVSGVVDRLRVQRPMTQWPI</sequence>
<evidence type="ECO:0000313" key="5">
    <source>
        <dbReference type="EMBL" id="MBB4016139.1"/>
    </source>
</evidence>
<dbReference type="PROSITE" id="PS51371">
    <property type="entry name" value="CBS"/>
    <property type="match status" value="2"/>
</dbReference>
<dbReference type="EMBL" id="JACIEN010000001">
    <property type="protein sequence ID" value="MBB4016139.1"/>
    <property type="molecule type" value="Genomic_DNA"/>
</dbReference>
<evidence type="ECO:0000256" key="1">
    <source>
        <dbReference type="ARBA" id="ARBA00023122"/>
    </source>
</evidence>
<evidence type="ECO:0000313" key="6">
    <source>
        <dbReference type="Proteomes" id="UP000577362"/>
    </source>
</evidence>
<dbReference type="Pfam" id="PF00571">
    <property type="entry name" value="CBS"/>
    <property type="match status" value="2"/>
</dbReference>
<dbReference type="RefSeq" id="WP_019403670.1">
    <property type="nucleotide sequence ID" value="NZ_JACIEN010000001.1"/>
</dbReference>
<reference evidence="5 6" key="1">
    <citation type="submission" date="2020-08" db="EMBL/GenBank/DDBJ databases">
        <title>Genomic Encyclopedia of Type Strains, Phase IV (KMG-IV): sequencing the most valuable type-strain genomes for metagenomic binning, comparative biology and taxonomic classification.</title>
        <authorList>
            <person name="Goeker M."/>
        </authorList>
    </citation>
    <scope>NUCLEOTIDE SEQUENCE [LARGE SCALE GENOMIC DNA]</scope>
    <source>
        <strain evidence="5 6">DSM 103737</strain>
    </source>
</reference>
<name>A0A840BXU7_9HYPH</name>
<dbReference type="SUPFAM" id="SSF54631">
    <property type="entry name" value="CBS-domain pair"/>
    <property type="match status" value="1"/>
</dbReference>
<evidence type="ECO:0000259" key="3">
    <source>
        <dbReference type="PROSITE" id="PS50914"/>
    </source>
</evidence>
<dbReference type="AlphaFoldDB" id="A0A840BXU7"/>
<protein>
    <submittedName>
        <fullName evidence="5">CBS domain-containing protein</fullName>
    </submittedName>
</protein>
<keyword evidence="1 2" id="KW-0129">CBS domain</keyword>
<dbReference type="InterPro" id="IPR014004">
    <property type="entry name" value="Transpt-assoc_nodulatn_dom_bac"/>
</dbReference>